<dbReference type="Gene3D" id="3.30.430.20">
    <property type="entry name" value="Gnk2 domain, C-X8-C-X2-C motif"/>
    <property type="match status" value="1"/>
</dbReference>
<protein>
    <recommendedName>
        <fullName evidence="4">Gnk2-homologous domain-containing protein</fullName>
    </recommendedName>
</protein>
<dbReference type="STRING" id="4540.A0A3L6RLL7"/>
<dbReference type="CDD" id="cd23509">
    <property type="entry name" value="Gnk2-like"/>
    <property type="match status" value="1"/>
</dbReference>
<dbReference type="EMBL" id="PQIB02000008">
    <property type="protein sequence ID" value="RLN04665.1"/>
    <property type="molecule type" value="Genomic_DNA"/>
</dbReference>
<evidence type="ECO:0000313" key="5">
    <source>
        <dbReference type="EMBL" id="RLN04665.1"/>
    </source>
</evidence>
<accession>A0A3L6RLL7</accession>
<name>A0A3L6RLL7_PANMI</name>
<dbReference type="InterPro" id="IPR038408">
    <property type="entry name" value="GNK2_sf"/>
</dbReference>
<evidence type="ECO:0000313" key="6">
    <source>
        <dbReference type="Proteomes" id="UP000275267"/>
    </source>
</evidence>
<feature type="domain" description="Gnk2-homologous" evidence="4">
    <location>
        <begin position="28"/>
        <end position="132"/>
    </location>
</feature>
<evidence type="ECO:0000256" key="3">
    <source>
        <dbReference type="SAM" id="MobiDB-lite"/>
    </source>
</evidence>
<dbReference type="AlphaFoldDB" id="A0A3L6RLL7"/>
<organism evidence="5 6">
    <name type="scientific">Panicum miliaceum</name>
    <name type="common">Proso millet</name>
    <name type="synonym">Broomcorn millet</name>
    <dbReference type="NCBI Taxonomy" id="4540"/>
    <lineage>
        <taxon>Eukaryota</taxon>
        <taxon>Viridiplantae</taxon>
        <taxon>Streptophyta</taxon>
        <taxon>Embryophyta</taxon>
        <taxon>Tracheophyta</taxon>
        <taxon>Spermatophyta</taxon>
        <taxon>Magnoliopsida</taxon>
        <taxon>Liliopsida</taxon>
        <taxon>Poales</taxon>
        <taxon>Poaceae</taxon>
        <taxon>PACMAD clade</taxon>
        <taxon>Panicoideae</taxon>
        <taxon>Panicodae</taxon>
        <taxon>Paniceae</taxon>
        <taxon>Panicinae</taxon>
        <taxon>Panicum</taxon>
        <taxon>Panicum sect. Panicum</taxon>
    </lineage>
</organism>
<dbReference type="OrthoDB" id="695453at2759"/>
<comment type="caution">
    <text evidence="5">The sequence shown here is derived from an EMBL/GenBank/DDBJ whole genome shotgun (WGS) entry which is preliminary data.</text>
</comment>
<keyword evidence="6" id="KW-1185">Reference proteome</keyword>
<keyword evidence="1" id="KW-0732">Signal</keyword>
<evidence type="ECO:0000259" key="4">
    <source>
        <dbReference type="PROSITE" id="PS51473"/>
    </source>
</evidence>
<dbReference type="Pfam" id="PF01657">
    <property type="entry name" value="Stress-antifung"/>
    <property type="match status" value="1"/>
</dbReference>
<proteinExistence type="predicted"/>
<sequence>MVVASLSTTVTSMDSRFTSVDCQTSAAPSPAPSPPPSASSSSNSTFWSNVVALLDALPSAASPTGFASLSRGNGTDRAFLCGICRGDSTRGDCARTSETPRRGILSRCNSSSRRAAIWYDDDSTVTYPAAMFCFISYADTNASTAYEQRYRSEMYNMGDARDKGAFENTYYTLMMRLAARIVNGSGGATAPSNLPVAPMFATGEAVFDPAVPNGTIYGLVQCMMDRTAEE</sequence>
<evidence type="ECO:0000256" key="2">
    <source>
        <dbReference type="ARBA" id="ARBA00022737"/>
    </source>
</evidence>
<dbReference type="PANTHER" id="PTHR32099">
    <property type="entry name" value="CYSTEINE-RICH REPEAT SECRETORY PROTEIN"/>
    <property type="match status" value="1"/>
</dbReference>
<evidence type="ECO:0000256" key="1">
    <source>
        <dbReference type="ARBA" id="ARBA00022729"/>
    </source>
</evidence>
<dbReference type="Proteomes" id="UP000275267">
    <property type="component" value="Unassembled WGS sequence"/>
</dbReference>
<keyword evidence="2" id="KW-0677">Repeat</keyword>
<dbReference type="InterPro" id="IPR002902">
    <property type="entry name" value="GNK2"/>
</dbReference>
<dbReference type="PANTHER" id="PTHR32099:SF104">
    <property type="entry name" value="OS01G0774133 PROTEIN"/>
    <property type="match status" value="1"/>
</dbReference>
<feature type="region of interest" description="Disordered" evidence="3">
    <location>
        <begin position="21"/>
        <end position="40"/>
    </location>
</feature>
<dbReference type="PROSITE" id="PS51473">
    <property type="entry name" value="GNK2"/>
    <property type="match status" value="1"/>
</dbReference>
<reference evidence="6" key="1">
    <citation type="journal article" date="2019" name="Nat. Commun.">
        <title>The genome of broomcorn millet.</title>
        <authorList>
            <person name="Zou C."/>
            <person name="Miki D."/>
            <person name="Li D."/>
            <person name="Tang Q."/>
            <person name="Xiao L."/>
            <person name="Rajput S."/>
            <person name="Deng P."/>
            <person name="Jia W."/>
            <person name="Huang R."/>
            <person name="Zhang M."/>
            <person name="Sun Y."/>
            <person name="Hu J."/>
            <person name="Fu X."/>
            <person name="Schnable P.S."/>
            <person name="Li F."/>
            <person name="Zhang H."/>
            <person name="Feng B."/>
            <person name="Zhu X."/>
            <person name="Liu R."/>
            <person name="Schnable J.C."/>
            <person name="Zhu J.-K."/>
            <person name="Zhang H."/>
        </authorList>
    </citation>
    <scope>NUCLEOTIDE SEQUENCE [LARGE SCALE GENOMIC DNA]</scope>
</reference>
<gene>
    <name evidence="5" type="ORF">C2845_PM13G07720</name>
</gene>